<sequence>MAQKTLYHALNTYFHNTEPIIATSNEYNTSLNLHGRALICEEIASLMVVLVHFKRDALEFALGSGCLLSDEDVNCKPVILSVRKIIRQRRRDRARIVPILPVMLMKMVIFQGSHLRKMGQRTETNLNVEIDGTG</sequence>
<name>A0AA38INF8_9CUCU</name>
<dbReference type="Proteomes" id="UP001168821">
    <property type="component" value="Unassembled WGS sequence"/>
</dbReference>
<proteinExistence type="predicted"/>
<feature type="transmembrane region" description="Helical" evidence="1">
    <location>
        <begin position="94"/>
        <end position="112"/>
    </location>
</feature>
<keyword evidence="1" id="KW-0472">Membrane</keyword>
<keyword evidence="3" id="KW-1185">Reference proteome</keyword>
<evidence type="ECO:0000256" key="1">
    <source>
        <dbReference type="SAM" id="Phobius"/>
    </source>
</evidence>
<comment type="caution">
    <text evidence="2">The sequence shown here is derived from an EMBL/GenBank/DDBJ whole genome shotgun (WGS) entry which is preliminary data.</text>
</comment>
<evidence type="ECO:0000313" key="2">
    <source>
        <dbReference type="EMBL" id="KAJ3658501.1"/>
    </source>
</evidence>
<keyword evidence="1" id="KW-0812">Transmembrane</keyword>
<keyword evidence="1" id="KW-1133">Transmembrane helix</keyword>
<accession>A0AA38INF8</accession>
<gene>
    <name evidence="2" type="ORF">Zmor_010236</name>
</gene>
<evidence type="ECO:0000313" key="3">
    <source>
        <dbReference type="Proteomes" id="UP001168821"/>
    </source>
</evidence>
<reference evidence="2" key="1">
    <citation type="journal article" date="2023" name="G3 (Bethesda)">
        <title>Whole genome assemblies of Zophobas morio and Tenebrio molitor.</title>
        <authorList>
            <person name="Kaur S."/>
            <person name="Stinson S.A."/>
            <person name="diCenzo G.C."/>
        </authorList>
    </citation>
    <scope>NUCLEOTIDE SEQUENCE</scope>
    <source>
        <strain evidence="2">QUZm001</strain>
    </source>
</reference>
<dbReference type="AlphaFoldDB" id="A0AA38INF8"/>
<dbReference type="EMBL" id="JALNTZ010000003">
    <property type="protein sequence ID" value="KAJ3658501.1"/>
    <property type="molecule type" value="Genomic_DNA"/>
</dbReference>
<organism evidence="2 3">
    <name type="scientific">Zophobas morio</name>
    <dbReference type="NCBI Taxonomy" id="2755281"/>
    <lineage>
        <taxon>Eukaryota</taxon>
        <taxon>Metazoa</taxon>
        <taxon>Ecdysozoa</taxon>
        <taxon>Arthropoda</taxon>
        <taxon>Hexapoda</taxon>
        <taxon>Insecta</taxon>
        <taxon>Pterygota</taxon>
        <taxon>Neoptera</taxon>
        <taxon>Endopterygota</taxon>
        <taxon>Coleoptera</taxon>
        <taxon>Polyphaga</taxon>
        <taxon>Cucujiformia</taxon>
        <taxon>Tenebrionidae</taxon>
        <taxon>Zophobas</taxon>
    </lineage>
</organism>
<protein>
    <submittedName>
        <fullName evidence="2">Uncharacterized protein</fullName>
    </submittedName>
</protein>